<comment type="caution">
    <text evidence="6">The sequence shown here is derived from an EMBL/GenBank/DDBJ whole genome shotgun (WGS) entry which is preliminary data.</text>
</comment>
<comment type="similarity">
    <text evidence="1">Belongs to the ABC transporter superfamily.</text>
</comment>
<keyword evidence="7" id="KW-1185">Reference proteome</keyword>
<feature type="compositionally biased region" description="Gly residues" evidence="4">
    <location>
        <begin position="1"/>
        <end position="11"/>
    </location>
</feature>
<dbReference type="PROSITE" id="PS50893">
    <property type="entry name" value="ABC_TRANSPORTER_2"/>
    <property type="match status" value="1"/>
</dbReference>
<dbReference type="PROSITE" id="PS00211">
    <property type="entry name" value="ABC_TRANSPORTER_1"/>
    <property type="match status" value="1"/>
</dbReference>
<dbReference type="RefSeq" id="WP_242382054.1">
    <property type="nucleotide sequence ID" value="NZ_JAKRKC020000001.1"/>
</dbReference>
<sequence>MTGPAGAGPAGAGPADGRTGAGPPGGGLEVRGLRAEYGAARVLHGVDLTVPAGEIAVLLGPNGAGKTTLLRALSGLVRARGTATLGGVALLGRAPDELARLGVAHVTQEGGTFGPLTVEENLRVGAQARPWPRRGTAEDLERLFTRFPVLQARLSQPAGTLSGGEQRLLAIGRALMARPRLLLMDEPMRGLAPQTASLLFRTIHAINRDEGTTMVIVEHNVTAALEVAHRSYLVESGRISDMRARRRW</sequence>
<dbReference type="Proteomes" id="UP001317259">
    <property type="component" value="Unassembled WGS sequence"/>
</dbReference>
<dbReference type="GO" id="GO:0005524">
    <property type="term" value="F:ATP binding"/>
    <property type="evidence" value="ECO:0007669"/>
    <property type="project" value="UniProtKB-KW"/>
</dbReference>
<dbReference type="InterPro" id="IPR003593">
    <property type="entry name" value="AAA+_ATPase"/>
</dbReference>
<evidence type="ECO:0000259" key="5">
    <source>
        <dbReference type="PROSITE" id="PS50893"/>
    </source>
</evidence>
<evidence type="ECO:0000256" key="1">
    <source>
        <dbReference type="ARBA" id="ARBA00005417"/>
    </source>
</evidence>
<proteinExistence type="inferred from homology"/>
<keyword evidence="6" id="KW-0547">Nucleotide-binding</keyword>
<dbReference type="EMBL" id="JAKRKC020000001">
    <property type="protein sequence ID" value="MCK2215814.1"/>
    <property type="molecule type" value="Genomic_DNA"/>
</dbReference>
<protein>
    <submittedName>
        <fullName evidence="6">ABC transporter ATP-binding protein</fullName>
    </submittedName>
</protein>
<organism evidence="6 7">
    <name type="scientific">Actinomadura luzonensis</name>
    <dbReference type="NCBI Taxonomy" id="2805427"/>
    <lineage>
        <taxon>Bacteria</taxon>
        <taxon>Bacillati</taxon>
        <taxon>Actinomycetota</taxon>
        <taxon>Actinomycetes</taxon>
        <taxon>Streptosporangiales</taxon>
        <taxon>Thermomonosporaceae</taxon>
        <taxon>Actinomadura</taxon>
    </lineage>
</organism>
<dbReference type="InterPro" id="IPR003439">
    <property type="entry name" value="ABC_transporter-like_ATP-bd"/>
</dbReference>
<keyword evidence="6" id="KW-0067">ATP-binding</keyword>
<dbReference type="InterPro" id="IPR017871">
    <property type="entry name" value="ABC_transporter-like_CS"/>
</dbReference>
<keyword evidence="2" id="KW-0813">Transport</keyword>
<dbReference type="InterPro" id="IPR052156">
    <property type="entry name" value="BCAA_Transport_ATP-bd_LivF"/>
</dbReference>
<gene>
    <name evidence="6" type="ORF">MF672_018735</name>
</gene>
<dbReference type="CDD" id="cd03224">
    <property type="entry name" value="ABC_TM1139_LivF_branched"/>
    <property type="match status" value="1"/>
</dbReference>
<dbReference type="Pfam" id="PF00005">
    <property type="entry name" value="ABC_tran"/>
    <property type="match status" value="1"/>
</dbReference>
<dbReference type="PANTHER" id="PTHR43820:SF4">
    <property type="entry name" value="HIGH-AFFINITY BRANCHED-CHAIN AMINO ACID TRANSPORT ATP-BINDING PROTEIN LIVF"/>
    <property type="match status" value="1"/>
</dbReference>
<dbReference type="PANTHER" id="PTHR43820">
    <property type="entry name" value="HIGH-AFFINITY BRANCHED-CHAIN AMINO ACID TRANSPORT ATP-BINDING PROTEIN LIVF"/>
    <property type="match status" value="1"/>
</dbReference>
<reference evidence="6 7" key="1">
    <citation type="submission" date="2022-04" db="EMBL/GenBank/DDBJ databases">
        <title>Genome draft of Actinomadura sp. ATCC 31491.</title>
        <authorList>
            <person name="Shi X."/>
            <person name="Du Y."/>
        </authorList>
    </citation>
    <scope>NUCLEOTIDE SEQUENCE [LARGE SCALE GENOMIC DNA]</scope>
    <source>
        <strain evidence="6 7">ATCC 31491</strain>
    </source>
</reference>
<name>A0ABT0FU07_9ACTN</name>
<evidence type="ECO:0000256" key="2">
    <source>
        <dbReference type="ARBA" id="ARBA00022448"/>
    </source>
</evidence>
<evidence type="ECO:0000256" key="3">
    <source>
        <dbReference type="ARBA" id="ARBA00022970"/>
    </source>
</evidence>
<feature type="domain" description="ABC transporter" evidence="5">
    <location>
        <begin position="28"/>
        <end position="247"/>
    </location>
</feature>
<evidence type="ECO:0000256" key="4">
    <source>
        <dbReference type="SAM" id="MobiDB-lite"/>
    </source>
</evidence>
<evidence type="ECO:0000313" key="7">
    <source>
        <dbReference type="Proteomes" id="UP001317259"/>
    </source>
</evidence>
<evidence type="ECO:0000313" key="6">
    <source>
        <dbReference type="EMBL" id="MCK2215814.1"/>
    </source>
</evidence>
<keyword evidence="3" id="KW-0029">Amino-acid transport</keyword>
<accession>A0ABT0FU07</accession>
<dbReference type="SMART" id="SM00382">
    <property type="entry name" value="AAA"/>
    <property type="match status" value="1"/>
</dbReference>
<feature type="region of interest" description="Disordered" evidence="4">
    <location>
        <begin position="1"/>
        <end position="27"/>
    </location>
</feature>